<dbReference type="EC" id="2.7.-.-" evidence="6"/>
<dbReference type="GO" id="GO:0000828">
    <property type="term" value="F:inositol hexakisphosphate kinase activity"/>
    <property type="evidence" value="ECO:0007669"/>
    <property type="project" value="TreeGrafter"/>
</dbReference>
<dbReference type="SUPFAM" id="SSF56104">
    <property type="entry name" value="SAICAR synthase-like"/>
    <property type="match status" value="1"/>
</dbReference>
<feature type="region of interest" description="Disordered" evidence="7">
    <location>
        <begin position="68"/>
        <end position="88"/>
    </location>
</feature>
<evidence type="ECO:0000256" key="4">
    <source>
        <dbReference type="ARBA" id="ARBA00022777"/>
    </source>
</evidence>
<feature type="compositionally biased region" description="Basic and acidic residues" evidence="7">
    <location>
        <begin position="68"/>
        <end position="77"/>
    </location>
</feature>
<keyword evidence="2 6" id="KW-0808">Transferase</keyword>
<dbReference type="RefSeq" id="XP_022330831.1">
    <property type="nucleotide sequence ID" value="XM_022475123.1"/>
</dbReference>
<accession>A0A8B8DV14</accession>
<dbReference type="GO" id="GO:0005737">
    <property type="term" value="C:cytoplasm"/>
    <property type="evidence" value="ECO:0007669"/>
    <property type="project" value="TreeGrafter"/>
</dbReference>
<dbReference type="Proteomes" id="UP000694844">
    <property type="component" value="Chromosome 4"/>
</dbReference>
<evidence type="ECO:0000256" key="2">
    <source>
        <dbReference type="ARBA" id="ARBA00022679"/>
    </source>
</evidence>
<keyword evidence="5" id="KW-0067">ATP-binding</keyword>
<sequence>MEQSCGIQTNPPDHQNGEKKDNGCVTESQKGAQIPNGQCTLKSDCKTHGMSDDSDKLTNSLMNGKKEGMDDCCESPHVEASSLPRPEISNPVGIETFDGNVQYQFGEPPPCECDECILEHGDEVKAPVKKFSRLLGADGQSSWKKIRNIVHWSPFIQQFKKNRYPWIQLAGHQGNFQAGEPGAVLKKYDSREQKAFDKLMKDVLRSYVPEYRGDVVKNNEKYLQLQDLLCEFDSPCVMDIKMGTRTYLEEELEKAREKPKLRKDMYQKMIEVDPSAPTEEENAQGAVIKPRYMQWRDEMSSSTHLGFRIEGIKKMDGASSKNFKKTKTHDEVKEALQHFVGTDSEVYSKYIKRLKAIRVTQESSEFFSAHEIIGSSLLFVHDKSRQASVWMIDFGKTNPLPEQVKVNHRDLWVEGNHEDGYLFGLDNLISILEKIEEELLSVSEKEDSSIQVE</sequence>
<dbReference type="PANTHER" id="PTHR12400">
    <property type="entry name" value="INOSITOL POLYPHOSPHATE KINASE"/>
    <property type="match status" value="1"/>
</dbReference>
<dbReference type="PANTHER" id="PTHR12400:SF26">
    <property type="entry name" value="KINASE"/>
    <property type="match status" value="1"/>
</dbReference>
<evidence type="ECO:0000256" key="7">
    <source>
        <dbReference type="SAM" id="MobiDB-lite"/>
    </source>
</evidence>
<evidence type="ECO:0000256" key="6">
    <source>
        <dbReference type="RuleBase" id="RU363090"/>
    </source>
</evidence>
<dbReference type="FunFam" id="3.30.470.160:FF:000001">
    <property type="entry name" value="Kinase"/>
    <property type="match status" value="1"/>
</dbReference>
<dbReference type="AlphaFoldDB" id="A0A8B8DV14"/>
<gene>
    <name evidence="9" type="primary">LOC111129055</name>
</gene>
<feature type="compositionally biased region" description="Polar residues" evidence="7">
    <location>
        <begin position="1"/>
        <end position="13"/>
    </location>
</feature>
<proteinExistence type="inferred from homology"/>
<keyword evidence="4 6" id="KW-0418">Kinase</keyword>
<feature type="region of interest" description="Disordered" evidence="7">
    <location>
        <begin position="1"/>
        <end position="30"/>
    </location>
</feature>
<evidence type="ECO:0000256" key="5">
    <source>
        <dbReference type="ARBA" id="ARBA00022840"/>
    </source>
</evidence>
<dbReference type="GO" id="GO:0005524">
    <property type="term" value="F:ATP binding"/>
    <property type="evidence" value="ECO:0007669"/>
    <property type="project" value="UniProtKB-KW"/>
</dbReference>
<keyword evidence="8" id="KW-1185">Reference proteome</keyword>
<dbReference type="InterPro" id="IPR038286">
    <property type="entry name" value="IPK_sf"/>
</dbReference>
<name>A0A8B8DV14_CRAVI</name>
<organism evidence="8 9">
    <name type="scientific">Crassostrea virginica</name>
    <name type="common">Eastern oyster</name>
    <dbReference type="NCBI Taxonomy" id="6565"/>
    <lineage>
        <taxon>Eukaryota</taxon>
        <taxon>Metazoa</taxon>
        <taxon>Spiralia</taxon>
        <taxon>Lophotrochozoa</taxon>
        <taxon>Mollusca</taxon>
        <taxon>Bivalvia</taxon>
        <taxon>Autobranchia</taxon>
        <taxon>Pteriomorphia</taxon>
        <taxon>Ostreida</taxon>
        <taxon>Ostreoidea</taxon>
        <taxon>Ostreidae</taxon>
        <taxon>Crassostrea</taxon>
    </lineage>
</organism>
<dbReference type="OrthoDB" id="338650at2759"/>
<dbReference type="Gene3D" id="3.30.470.160">
    <property type="entry name" value="Inositol polyphosphate kinase"/>
    <property type="match status" value="1"/>
</dbReference>
<dbReference type="GO" id="GO:0046854">
    <property type="term" value="P:phosphatidylinositol phosphate biosynthetic process"/>
    <property type="evidence" value="ECO:0007669"/>
    <property type="project" value="TreeGrafter"/>
</dbReference>
<dbReference type="GO" id="GO:0032958">
    <property type="term" value="P:inositol phosphate biosynthetic process"/>
    <property type="evidence" value="ECO:0007669"/>
    <property type="project" value="InterPro"/>
</dbReference>
<protein>
    <recommendedName>
        <fullName evidence="6">Kinase</fullName>
        <ecNumber evidence="6">2.7.-.-</ecNumber>
    </recommendedName>
</protein>
<comment type="similarity">
    <text evidence="1 6">Belongs to the inositol phosphokinase (IPK) family.</text>
</comment>
<keyword evidence="3" id="KW-0547">Nucleotide-binding</keyword>
<evidence type="ECO:0000313" key="9">
    <source>
        <dbReference type="RefSeq" id="XP_022330831.1"/>
    </source>
</evidence>
<reference evidence="9" key="1">
    <citation type="submission" date="2025-08" db="UniProtKB">
        <authorList>
            <consortium name="RefSeq"/>
        </authorList>
    </citation>
    <scope>IDENTIFICATION</scope>
    <source>
        <tissue evidence="9">Whole sample</tissue>
    </source>
</reference>
<dbReference type="InterPro" id="IPR005522">
    <property type="entry name" value="IPK"/>
</dbReference>
<evidence type="ECO:0000256" key="3">
    <source>
        <dbReference type="ARBA" id="ARBA00022741"/>
    </source>
</evidence>
<dbReference type="Pfam" id="PF03770">
    <property type="entry name" value="IPK"/>
    <property type="match status" value="1"/>
</dbReference>
<evidence type="ECO:0000313" key="8">
    <source>
        <dbReference type="Proteomes" id="UP000694844"/>
    </source>
</evidence>
<dbReference type="GeneID" id="111129055"/>
<evidence type="ECO:0000256" key="1">
    <source>
        <dbReference type="ARBA" id="ARBA00007374"/>
    </source>
</evidence>
<dbReference type="GO" id="GO:0005634">
    <property type="term" value="C:nucleus"/>
    <property type="evidence" value="ECO:0007669"/>
    <property type="project" value="TreeGrafter"/>
</dbReference>